<dbReference type="Proteomes" id="UP000184268">
    <property type="component" value="Unassembled WGS sequence"/>
</dbReference>
<dbReference type="OrthoDB" id="5811212at2"/>
<dbReference type="RefSeq" id="WP_067663600.1">
    <property type="nucleotide sequence ID" value="NZ_FQXG01000003.1"/>
</dbReference>
<proteinExistence type="predicted"/>
<protein>
    <submittedName>
        <fullName evidence="1">Uncharacterized protein</fullName>
    </submittedName>
</protein>
<evidence type="ECO:0000313" key="1">
    <source>
        <dbReference type="EMBL" id="SHH45981.1"/>
    </source>
</evidence>
<dbReference type="AlphaFoldDB" id="A0A1M5T5D5"/>
<reference evidence="1 2" key="1">
    <citation type="submission" date="2016-11" db="EMBL/GenBank/DDBJ databases">
        <authorList>
            <person name="Jaros S."/>
            <person name="Januszkiewicz K."/>
            <person name="Wedrychowicz H."/>
        </authorList>
    </citation>
    <scope>NUCLEOTIDE SEQUENCE [LARGE SCALE GENOMIC DNA]</scope>
    <source>
        <strain evidence="1 2">DSM 16917</strain>
    </source>
</reference>
<accession>A0A1M5T5D5</accession>
<name>A0A1M5T5D5_9GAMM</name>
<evidence type="ECO:0000313" key="2">
    <source>
        <dbReference type="Proteomes" id="UP000184268"/>
    </source>
</evidence>
<sequence>MKLVYFIALVVVLVPLRVDANQDKLINAGFCESTFMKNEPQVPLNFQIRRDSFNLCSDLESMIVNGDSIDVSQLVVELNSIAVYSANWVKDSFTVDLIMGNDLQQAILPSILVDGEALRVGDRGEFKLQDSEVEVQITDVTSDVSGDGDDANLGPGTTLTVVYRAGEGTGMYACQVDCYAFVRYSSDMLNLALSPLREKQKLLQEQHHAQKRKEWERYIEHSRGEWPWETLANYHWIYKGSERDKENRAPRTQLILMRPSVWIENLGSAEDGEQLGASVGFEVLGVNYWEGTKWCMGKPCGASLVASYNDRASADDFGFGVVFSIDNKYQVGTINYGGDWSIVFSVDLLNLKKSVEETKARYGL</sequence>
<gene>
    <name evidence="1" type="ORF">SAMN02745129_2009</name>
</gene>
<keyword evidence="2" id="KW-1185">Reference proteome</keyword>
<dbReference type="STRING" id="299255.SAMN02745129_2009"/>
<dbReference type="EMBL" id="FQXG01000003">
    <property type="protein sequence ID" value="SHH45981.1"/>
    <property type="molecule type" value="Genomic_DNA"/>
</dbReference>
<organism evidence="1 2">
    <name type="scientific">Ferrimonas marina</name>
    <dbReference type="NCBI Taxonomy" id="299255"/>
    <lineage>
        <taxon>Bacteria</taxon>
        <taxon>Pseudomonadati</taxon>
        <taxon>Pseudomonadota</taxon>
        <taxon>Gammaproteobacteria</taxon>
        <taxon>Alteromonadales</taxon>
        <taxon>Ferrimonadaceae</taxon>
        <taxon>Ferrimonas</taxon>
    </lineage>
</organism>